<dbReference type="AlphaFoldDB" id="A0A560EGI8"/>
<evidence type="ECO:0000313" key="2">
    <source>
        <dbReference type="Proteomes" id="UP000319859"/>
    </source>
</evidence>
<keyword evidence="1" id="KW-0808">Transferase</keyword>
<dbReference type="GO" id="GO:0016740">
    <property type="term" value="F:transferase activity"/>
    <property type="evidence" value="ECO:0007669"/>
    <property type="project" value="UniProtKB-KW"/>
</dbReference>
<protein>
    <submittedName>
        <fullName evidence="1">Sulfotransferase family protein</fullName>
    </submittedName>
</protein>
<dbReference type="SUPFAM" id="SSF52540">
    <property type="entry name" value="P-loop containing nucleoside triphosphate hydrolases"/>
    <property type="match status" value="1"/>
</dbReference>
<comment type="caution">
    <text evidence="1">The sequence shown here is derived from an EMBL/GenBank/DDBJ whole genome shotgun (WGS) entry which is preliminary data.</text>
</comment>
<dbReference type="Gene3D" id="3.40.50.300">
    <property type="entry name" value="P-loop containing nucleotide triphosphate hydrolases"/>
    <property type="match status" value="1"/>
</dbReference>
<gene>
    <name evidence="1" type="ORF">FBZ89_1601</name>
</gene>
<dbReference type="OrthoDB" id="9807209at2"/>
<reference evidence="1 2" key="1">
    <citation type="submission" date="2019-06" db="EMBL/GenBank/DDBJ databases">
        <title>Genomic Encyclopedia of Type Strains, Phase IV (KMG-V): Genome sequencing to study the core and pangenomes of soil and plant-associated prokaryotes.</title>
        <authorList>
            <person name="Whitman W."/>
        </authorList>
    </citation>
    <scope>NUCLEOTIDE SEQUENCE [LARGE SCALE GENOMIC DNA]</scope>
    <source>
        <strain evidence="1 2">BR 11880</strain>
    </source>
</reference>
<organism evidence="1 2">
    <name type="scientific">Nitrospirillum amazonense</name>
    <dbReference type="NCBI Taxonomy" id="28077"/>
    <lineage>
        <taxon>Bacteria</taxon>
        <taxon>Pseudomonadati</taxon>
        <taxon>Pseudomonadota</taxon>
        <taxon>Alphaproteobacteria</taxon>
        <taxon>Rhodospirillales</taxon>
        <taxon>Azospirillaceae</taxon>
        <taxon>Nitrospirillum</taxon>
    </lineage>
</organism>
<proteinExistence type="predicted"/>
<dbReference type="Proteomes" id="UP000319859">
    <property type="component" value="Unassembled WGS sequence"/>
</dbReference>
<dbReference type="EMBL" id="VITN01000060">
    <property type="protein sequence ID" value="TWB08493.1"/>
    <property type="molecule type" value="Genomic_DNA"/>
</dbReference>
<dbReference type="Pfam" id="PF13469">
    <property type="entry name" value="Sulfotransfer_3"/>
    <property type="match status" value="1"/>
</dbReference>
<name>A0A560EGI8_9PROT</name>
<sequence>MLNGCVDRVTRSLVCGWAVDTDHPDRPIEVVIKLNGRDLGIAIANREREDLKNQKGFGNGRHGFIYRFDYPIPLNLIAEVTVEFLVNRAILPPGPLKITAVKELEVHQASACANQAASSPLLITTMGRSGGTMVMEKVGAHPNVILADVYPYETRILGYYTAAYRALISPSDHDNSLHPDDLVQSNLRLGFNPYFHAEQEWRYNTPEFMYDFFEVVAPGHISQAFFSLVSDYYARRSALAGKSPLYFIEKCGVDDPARYISRVIFPGTRELILLRHPRDVICSQMAFWGTDFRASLMGMATAAEAMMLIKQSVRQDTLFMRYEDIIETPESCGNEVARFLELPLPVDFSSEGRETIRSVHATTKSASASMGRWRQDLSDSQKADCSRILGEYEEFFGYSAC</sequence>
<accession>A0A560EGI8</accession>
<dbReference type="InterPro" id="IPR027417">
    <property type="entry name" value="P-loop_NTPase"/>
</dbReference>
<evidence type="ECO:0000313" key="1">
    <source>
        <dbReference type="EMBL" id="TWB08493.1"/>
    </source>
</evidence>